<dbReference type="Proteomes" id="UP001152531">
    <property type="component" value="Unassembled WGS sequence"/>
</dbReference>
<sequence>MGKRISASDREEIIKYHREQVKNDPQHKQSETIRHFSDRFKIAKSSLVRWLNHDQETDNNKVKEEPTTSIPSTPRRSSQTLSSPRRIPRKRKLSSSSSQRPRTSESTTHQVSNPQSNGSHHNSQSTDVNSVIFIQILSSIIQFYTELRIIDELTCINEGFVREVTDKIHQLYPDIEIPDVGFILSQLNDIKAIDELIKSQSKVENSCDKLSKETYRLWKLFKPYNDANIYQFRDFTLDITDMIELINPDINFKRLFVTIGIGFNLTGDNFLKPLIINNFIQSTDENDLVFNTTGLNSYYIMNQYLTKLNSILNTKILLILDKNCSNILVNKFTNIEIMYSNLPMTPMDFGLENLFVKNFQVNIVQQLIKNFNLAIIPSIFHVTYNDLVFKFLNHSNYRDFLMHSINLCMNKEMRTNFKKYVRVNLVKGLKLRDRIFLLKINEDLIKSKLDKLGRPKIYEELETVLIPQYSLDTIIKSNFIVKNDSRLSQNFKSQYSTDLNSKINQILDFRNFLVYNSNSEDTLRFFDLFYSSLSSNLLNVKDEFEYYEEESDGEDIKEEDSSNIGRNGTDTESGDHDDQSEFERFDETDHEQAQMSVMEIQKNGAEEEDEEDEVFEDANSDNEMHQSISSQQAQDQISQLSRTLNTSKPEFSDMSDSEEESEIFELKRQKVQSPEMKSLKNSFKINVTSSLVDKSSSNSSVNNTPSQVLAGINDTVDLDRAIQVQSSPDTGMRVELEQENEVQSDGEEALEGDKPEQEREQEEEQKSGQDDLGAPEEGATGQKVPEDEAPEQRSLEQGPPDHEFPEQEAPEQEAPEQEAPEQQVPEQTSEQEEITDAQIVVENESLQDTMSIDKKSQITESQDVEVIATEQIVLETSEMEFQLQKKLLKEQHKREKRERRLMREQKRKEKRERRERREMKKRLKEDSPFTNSQQIEFSQSQYFDSSQSLPTQTKSSSQSQLGVTQESAIERELERLENRDERSSYSEMDYDDNEDM</sequence>
<comment type="caution">
    <text evidence="1">The sequence shown here is derived from an EMBL/GenBank/DDBJ whole genome shotgun (WGS) entry which is preliminary data.</text>
</comment>
<name>A0ACA9Y105_9ASCO</name>
<dbReference type="EMBL" id="CALSDN010000001">
    <property type="protein sequence ID" value="CAH6718210.1"/>
    <property type="molecule type" value="Genomic_DNA"/>
</dbReference>
<protein>
    <submittedName>
        <fullName evidence="1">Uncharacterized protein</fullName>
    </submittedName>
</protein>
<reference evidence="1" key="1">
    <citation type="submission" date="2022-06" db="EMBL/GenBank/DDBJ databases">
        <authorList>
            <person name="Legras J.-L."/>
            <person name="Devillers H."/>
            <person name="Grondin C."/>
        </authorList>
    </citation>
    <scope>NUCLEOTIDE SEQUENCE</scope>
    <source>
        <strain evidence="1">CLIB 1444</strain>
    </source>
</reference>
<proteinExistence type="predicted"/>
<evidence type="ECO:0000313" key="2">
    <source>
        <dbReference type="Proteomes" id="UP001152531"/>
    </source>
</evidence>
<accession>A0ACA9Y105</accession>
<keyword evidence="2" id="KW-1185">Reference proteome</keyword>
<organism evidence="1 2">
    <name type="scientific">[Candida] jaroonii</name>
    <dbReference type="NCBI Taxonomy" id="467808"/>
    <lineage>
        <taxon>Eukaryota</taxon>
        <taxon>Fungi</taxon>
        <taxon>Dikarya</taxon>
        <taxon>Ascomycota</taxon>
        <taxon>Saccharomycotina</taxon>
        <taxon>Pichiomycetes</taxon>
        <taxon>Debaryomycetaceae</taxon>
        <taxon>Yamadazyma</taxon>
    </lineage>
</organism>
<evidence type="ECO:0000313" key="1">
    <source>
        <dbReference type="EMBL" id="CAH6718210.1"/>
    </source>
</evidence>
<gene>
    <name evidence="1" type="ORF">CLIB1444_01S01574</name>
</gene>